<dbReference type="STRING" id="621456.BJP26_03500"/>
<reference evidence="1" key="1">
    <citation type="submission" date="2016-03" db="EMBL/GenBank/DDBJ databases">
        <title>Sphingomonas melonis TY, whole genome shotgun sequencing.</title>
        <authorList>
            <person name="Wang H."/>
            <person name="Zhu P."/>
        </authorList>
    </citation>
    <scope>NUCLEOTIDE SEQUENCE [LARGE SCALE GENOMIC DNA]</scope>
    <source>
        <strain evidence="1">TY</strain>
    </source>
</reference>
<dbReference type="KEGG" id="smy:BJP26_03500"/>
<evidence type="ECO:0000313" key="2">
    <source>
        <dbReference type="Proteomes" id="UP000078460"/>
    </source>
</evidence>
<dbReference type="GeneID" id="93796995"/>
<gene>
    <name evidence="1" type="ORF">AVM11_03330</name>
</gene>
<dbReference type="RefSeq" id="WP_017980593.1">
    <property type="nucleotide sequence ID" value="NZ_CP017578.1"/>
</dbReference>
<evidence type="ECO:0000313" key="1">
    <source>
        <dbReference type="EMBL" id="KZB95319.1"/>
    </source>
</evidence>
<dbReference type="OrthoDB" id="7596696at2"/>
<comment type="caution">
    <text evidence="1">The sequence shown here is derived from an EMBL/GenBank/DDBJ whole genome shotgun (WGS) entry which is preliminary data.</text>
</comment>
<sequence length="96" mass="10288">MIPPLALPIVRRAILDLLEEIGGEHNHDTLTLQLRSLGHRVAARDVAEQLLWLGGAGLVHAEALGPYTVARVLADGRDVATGQLTVEGVSRHRTGD</sequence>
<evidence type="ECO:0008006" key="3">
    <source>
        <dbReference type="Google" id="ProtNLM"/>
    </source>
</evidence>
<keyword evidence="2" id="KW-1185">Reference proteome</keyword>
<dbReference type="AlphaFoldDB" id="A0A175Y4D9"/>
<organism evidence="1 2">
    <name type="scientific">Sphingomonas melonis TY</name>
    <dbReference type="NCBI Taxonomy" id="621456"/>
    <lineage>
        <taxon>Bacteria</taxon>
        <taxon>Pseudomonadati</taxon>
        <taxon>Pseudomonadota</taxon>
        <taxon>Alphaproteobacteria</taxon>
        <taxon>Sphingomonadales</taxon>
        <taxon>Sphingomonadaceae</taxon>
        <taxon>Sphingomonas</taxon>
    </lineage>
</organism>
<dbReference type="EMBL" id="LQCK02000012">
    <property type="protein sequence ID" value="KZB95319.1"/>
    <property type="molecule type" value="Genomic_DNA"/>
</dbReference>
<proteinExistence type="predicted"/>
<accession>A0A175Y4D9</accession>
<dbReference type="Proteomes" id="UP000078460">
    <property type="component" value="Unassembled WGS sequence"/>
</dbReference>
<name>A0A175Y4D9_9SPHN</name>
<protein>
    <recommendedName>
        <fullName evidence="3">ArsR family transcriptional regulator</fullName>
    </recommendedName>
</protein>